<dbReference type="AlphaFoldDB" id="A0A1R1RZE8"/>
<dbReference type="InterPro" id="IPR015864">
    <property type="entry name" value="FAD_synthase"/>
</dbReference>
<dbReference type="InterPro" id="IPR023468">
    <property type="entry name" value="Riboflavin_kinase"/>
</dbReference>
<dbReference type="InterPro" id="IPR015865">
    <property type="entry name" value="Riboflavin_kinase_bac/euk"/>
</dbReference>
<keyword evidence="6 14" id="KW-0548">Nucleotidyltransferase</keyword>
<evidence type="ECO:0000259" key="15">
    <source>
        <dbReference type="SMART" id="SM00904"/>
    </source>
</evidence>
<keyword evidence="4 14" id="KW-0288">FMN</keyword>
<name>A0A1R1RZE8_9BACI</name>
<dbReference type="GO" id="GO:0003919">
    <property type="term" value="F:FMN adenylyltransferase activity"/>
    <property type="evidence" value="ECO:0007669"/>
    <property type="project" value="UniProtKB-UniRule"/>
</dbReference>
<dbReference type="SMART" id="SM00904">
    <property type="entry name" value="Flavokinase"/>
    <property type="match status" value="1"/>
</dbReference>
<dbReference type="GO" id="GO:0006747">
    <property type="term" value="P:FAD biosynthetic process"/>
    <property type="evidence" value="ECO:0007669"/>
    <property type="project" value="UniProtKB-UniRule"/>
</dbReference>
<dbReference type="EC" id="2.7.7.2" evidence="14"/>
<evidence type="ECO:0000256" key="13">
    <source>
        <dbReference type="ARBA" id="ARBA00049494"/>
    </source>
</evidence>
<dbReference type="UniPathway" id="UPA00276">
    <property type="reaction ID" value="UER00406"/>
</dbReference>
<dbReference type="CDD" id="cd02064">
    <property type="entry name" value="FAD_synthetase_N"/>
    <property type="match status" value="1"/>
</dbReference>
<dbReference type="NCBIfam" id="NF004161">
    <property type="entry name" value="PRK05627.1-4"/>
    <property type="match status" value="1"/>
</dbReference>
<keyword evidence="8 14" id="KW-0418">Kinase</keyword>
<dbReference type="SUPFAM" id="SSF82114">
    <property type="entry name" value="Riboflavin kinase-like"/>
    <property type="match status" value="1"/>
</dbReference>
<keyword evidence="10 14" id="KW-0067">ATP-binding</keyword>
<dbReference type="GO" id="GO:0005524">
    <property type="term" value="F:ATP binding"/>
    <property type="evidence" value="ECO:0007669"/>
    <property type="project" value="UniProtKB-UniRule"/>
</dbReference>
<dbReference type="GO" id="GO:0009231">
    <property type="term" value="P:riboflavin biosynthetic process"/>
    <property type="evidence" value="ECO:0007669"/>
    <property type="project" value="InterPro"/>
</dbReference>
<comment type="pathway">
    <text evidence="1 14">Cofactor biosynthesis; FAD biosynthesis; FAD from FMN: step 1/1.</text>
</comment>
<dbReference type="NCBIfam" id="NF004162">
    <property type="entry name" value="PRK05627.1-5"/>
    <property type="match status" value="1"/>
</dbReference>
<sequence length="324" mass="36340">MKTIHISHPHDLKREDFPKSVMALGYFDGVHLGHQQVILTAKNTAGREGVKTSVMTFHPHPSAVLKKGREPKDLITPLSEKVNIIEELGADFLYIVEFSPEFASLAPEDFIDQYILGFNVSHVVAGFDFTFGKFGKGTMGNFQEYAKGRVKSTAVEKYSDQDQKVSSTRIRSVLGAGDVEYAAELLGRPYYVKGVVIHGDKRGRTIGFPTANIGLSGTYIVPPTGVYAVKAEIAGSSFNGVCNVGYKPTFYEQRPGQPSIEVNLFDFNREIYGSEMKIEWYKRLRSEKKFGSVDELVEQISKDKAEAIRFFKERKAAEYFKNMY</sequence>
<dbReference type="GO" id="GO:0008531">
    <property type="term" value="F:riboflavin kinase activity"/>
    <property type="evidence" value="ECO:0007669"/>
    <property type="project" value="UniProtKB-UniRule"/>
</dbReference>
<evidence type="ECO:0000256" key="12">
    <source>
        <dbReference type="ARBA" id="ARBA00047880"/>
    </source>
</evidence>
<dbReference type="SUPFAM" id="SSF52374">
    <property type="entry name" value="Nucleotidylyl transferase"/>
    <property type="match status" value="1"/>
</dbReference>
<dbReference type="RefSeq" id="WP_076760563.1">
    <property type="nucleotide sequence ID" value="NZ_JARMMH010000004.1"/>
</dbReference>
<evidence type="ECO:0000313" key="17">
    <source>
        <dbReference type="Proteomes" id="UP000187367"/>
    </source>
</evidence>
<evidence type="ECO:0000256" key="14">
    <source>
        <dbReference type="PIRNR" id="PIRNR004491"/>
    </source>
</evidence>
<dbReference type="UniPathway" id="UPA00277">
    <property type="reaction ID" value="UER00407"/>
</dbReference>
<comment type="catalytic activity">
    <reaction evidence="12 14">
        <text>riboflavin + ATP = FMN + ADP + H(+)</text>
        <dbReference type="Rhea" id="RHEA:14357"/>
        <dbReference type="ChEBI" id="CHEBI:15378"/>
        <dbReference type="ChEBI" id="CHEBI:30616"/>
        <dbReference type="ChEBI" id="CHEBI:57986"/>
        <dbReference type="ChEBI" id="CHEBI:58210"/>
        <dbReference type="ChEBI" id="CHEBI:456216"/>
        <dbReference type="EC" id="2.7.1.26"/>
    </reaction>
</comment>
<dbReference type="InterPro" id="IPR002606">
    <property type="entry name" value="Riboflavin_kinase_bac"/>
</dbReference>
<organism evidence="16 17">
    <name type="scientific">Bacillus swezeyi</name>
    <dbReference type="NCBI Taxonomy" id="1925020"/>
    <lineage>
        <taxon>Bacteria</taxon>
        <taxon>Bacillati</taxon>
        <taxon>Bacillota</taxon>
        <taxon>Bacilli</taxon>
        <taxon>Bacillales</taxon>
        <taxon>Bacillaceae</taxon>
        <taxon>Bacillus</taxon>
    </lineage>
</organism>
<keyword evidence="7 14" id="KW-0547">Nucleotide-binding</keyword>
<evidence type="ECO:0000256" key="2">
    <source>
        <dbReference type="ARBA" id="ARBA00005201"/>
    </source>
</evidence>
<dbReference type="NCBIfam" id="NF004160">
    <property type="entry name" value="PRK05627.1-3"/>
    <property type="match status" value="1"/>
</dbReference>
<dbReference type="Gene3D" id="2.40.30.30">
    <property type="entry name" value="Riboflavin kinase-like"/>
    <property type="match status" value="1"/>
</dbReference>
<dbReference type="EC" id="2.7.1.26" evidence="14"/>
<dbReference type="Pfam" id="PF06574">
    <property type="entry name" value="FAD_syn"/>
    <property type="match status" value="1"/>
</dbReference>
<dbReference type="Proteomes" id="UP000187367">
    <property type="component" value="Unassembled WGS sequence"/>
</dbReference>
<comment type="pathway">
    <text evidence="2 14">Cofactor biosynthesis; FMN biosynthesis; FMN from riboflavin (ATP route): step 1/1.</text>
</comment>
<dbReference type="FunFam" id="2.40.30.30:FF:000004">
    <property type="entry name" value="Riboflavin biosynthesis protein"/>
    <property type="match status" value="1"/>
</dbReference>
<evidence type="ECO:0000256" key="7">
    <source>
        <dbReference type="ARBA" id="ARBA00022741"/>
    </source>
</evidence>
<evidence type="ECO:0000256" key="6">
    <source>
        <dbReference type="ARBA" id="ARBA00022695"/>
    </source>
</evidence>
<dbReference type="InterPro" id="IPR014729">
    <property type="entry name" value="Rossmann-like_a/b/a_fold"/>
</dbReference>
<dbReference type="InterPro" id="IPR023465">
    <property type="entry name" value="Riboflavin_kinase_dom_sf"/>
</dbReference>
<feature type="domain" description="Riboflavin kinase" evidence="15">
    <location>
        <begin position="185"/>
        <end position="312"/>
    </location>
</feature>
<reference evidence="16 17" key="1">
    <citation type="submission" date="2017-01" db="EMBL/GenBank/DDBJ databases">
        <title>Bacillus phylogenomics.</title>
        <authorList>
            <person name="Dunlap C."/>
        </authorList>
    </citation>
    <scope>NUCLEOTIDE SEQUENCE [LARGE SCALE GENOMIC DNA]</scope>
    <source>
        <strain evidence="16 17">NRRL B-41282</strain>
    </source>
</reference>
<keyword evidence="11" id="KW-0511">Multifunctional enzyme</keyword>
<gene>
    <name evidence="16" type="ORF">BW143_05605</name>
</gene>
<keyword evidence="17" id="KW-1185">Reference proteome</keyword>
<evidence type="ECO:0000256" key="5">
    <source>
        <dbReference type="ARBA" id="ARBA00022679"/>
    </source>
</evidence>
<dbReference type="Gene3D" id="3.40.50.620">
    <property type="entry name" value="HUPs"/>
    <property type="match status" value="1"/>
</dbReference>
<comment type="caution">
    <text evidence="16">The sequence shown here is derived from an EMBL/GenBank/DDBJ whole genome shotgun (WGS) entry which is preliminary data.</text>
</comment>
<accession>A0A1R1QTT2</accession>
<dbReference type="EMBL" id="MTJL01000008">
    <property type="protein sequence ID" value="OMI08069.1"/>
    <property type="molecule type" value="Genomic_DNA"/>
</dbReference>
<evidence type="ECO:0000256" key="4">
    <source>
        <dbReference type="ARBA" id="ARBA00022643"/>
    </source>
</evidence>
<dbReference type="OrthoDB" id="9803667at2"/>
<evidence type="ECO:0000256" key="10">
    <source>
        <dbReference type="ARBA" id="ARBA00022840"/>
    </source>
</evidence>
<evidence type="ECO:0000256" key="3">
    <source>
        <dbReference type="ARBA" id="ARBA00022630"/>
    </source>
</evidence>
<proteinExistence type="inferred from homology"/>
<keyword evidence="9 14" id="KW-0274">FAD</keyword>
<comment type="catalytic activity">
    <reaction evidence="13 14">
        <text>FMN + ATP + H(+) = FAD + diphosphate</text>
        <dbReference type="Rhea" id="RHEA:17237"/>
        <dbReference type="ChEBI" id="CHEBI:15378"/>
        <dbReference type="ChEBI" id="CHEBI:30616"/>
        <dbReference type="ChEBI" id="CHEBI:33019"/>
        <dbReference type="ChEBI" id="CHEBI:57692"/>
        <dbReference type="ChEBI" id="CHEBI:58210"/>
        <dbReference type="EC" id="2.7.7.2"/>
    </reaction>
</comment>
<dbReference type="PANTHER" id="PTHR22749">
    <property type="entry name" value="RIBOFLAVIN KINASE/FMN ADENYLYLTRANSFERASE"/>
    <property type="match status" value="1"/>
</dbReference>
<keyword evidence="5 14" id="KW-0808">Transferase</keyword>
<evidence type="ECO:0000256" key="8">
    <source>
        <dbReference type="ARBA" id="ARBA00022777"/>
    </source>
</evidence>
<dbReference type="Pfam" id="PF01687">
    <property type="entry name" value="Flavokinase"/>
    <property type="match status" value="1"/>
</dbReference>
<dbReference type="GO" id="GO:0009398">
    <property type="term" value="P:FMN biosynthetic process"/>
    <property type="evidence" value="ECO:0007669"/>
    <property type="project" value="UniProtKB-UniRule"/>
</dbReference>
<dbReference type="FunFam" id="3.40.50.620:FF:000021">
    <property type="entry name" value="Riboflavin biosynthesis protein"/>
    <property type="match status" value="1"/>
</dbReference>
<protein>
    <recommendedName>
        <fullName evidence="14">Riboflavin biosynthesis protein</fullName>
    </recommendedName>
    <domain>
        <recommendedName>
            <fullName evidence="14">Riboflavin kinase</fullName>
            <ecNumber evidence="14">2.7.1.26</ecNumber>
        </recommendedName>
        <alternativeName>
            <fullName evidence="14">Flavokinase</fullName>
        </alternativeName>
    </domain>
    <domain>
        <recommendedName>
            <fullName evidence="14">FMN adenylyltransferase</fullName>
            <ecNumber evidence="14">2.7.7.2</ecNumber>
        </recommendedName>
        <alternativeName>
            <fullName evidence="14">FAD pyrophosphorylase</fullName>
        </alternativeName>
        <alternativeName>
            <fullName evidence="14">FAD synthase</fullName>
        </alternativeName>
    </domain>
</protein>
<evidence type="ECO:0000256" key="11">
    <source>
        <dbReference type="ARBA" id="ARBA00023268"/>
    </source>
</evidence>
<evidence type="ECO:0000256" key="9">
    <source>
        <dbReference type="ARBA" id="ARBA00022827"/>
    </source>
</evidence>
<keyword evidence="3 14" id="KW-0285">Flavoprotein</keyword>
<dbReference type="PANTHER" id="PTHR22749:SF6">
    <property type="entry name" value="RIBOFLAVIN KINASE"/>
    <property type="match status" value="1"/>
</dbReference>
<evidence type="ECO:0000256" key="1">
    <source>
        <dbReference type="ARBA" id="ARBA00004726"/>
    </source>
</evidence>
<dbReference type="PIRSF" id="PIRSF004491">
    <property type="entry name" value="FAD_Synth"/>
    <property type="match status" value="1"/>
</dbReference>
<accession>A0A1R1RZE8</accession>
<evidence type="ECO:0000313" key="16">
    <source>
        <dbReference type="EMBL" id="OMI08069.1"/>
    </source>
</evidence>
<comment type="similarity">
    <text evidence="14">Belongs to the ribF family.</text>
</comment>
<dbReference type="NCBIfam" id="TIGR00083">
    <property type="entry name" value="ribF"/>
    <property type="match status" value="1"/>
</dbReference>